<dbReference type="SMART" id="SM00859">
    <property type="entry name" value="Semialdhyde_dh"/>
    <property type="match status" value="1"/>
</dbReference>
<dbReference type="GO" id="GO:0071266">
    <property type="term" value="P:'de novo' L-methionine biosynthetic process"/>
    <property type="evidence" value="ECO:0007669"/>
    <property type="project" value="UniProtKB-UniRule"/>
</dbReference>
<evidence type="ECO:0000256" key="3">
    <source>
        <dbReference type="ARBA" id="ARBA00005097"/>
    </source>
</evidence>
<dbReference type="GO" id="GO:0046983">
    <property type="term" value="F:protein dimerization activity"/>
    <property type="evidence" value="ECO:0007669"/>
    <property type="project" value="InterPro"/>
</dbReference>
<dbReference type="GO" id="GO:0009097">
    <property type="term" value="P:isoleucine biosynthetic process"/>
    <property type="evidence" value="ECO:0007669"/>
    <property type="project" value="UniProtKB-UniRule"/>
</dbReference>
<dbReference type="InterPro" id="IPR036291">
    <property type="entry name" value="NAD(P)-bd_dom_sf"/>
</dbReference>
<comment type="caution">
    <text evidence="15">Lacks conserved residue(s) required for the propagation of feature annotation.</text>
</comment>
<keyword evidence="7 15" id="KW-0028">Amino-acid biosynthesis</keyword>
<feature type="active site" description="Acyl-thioester intermediate" evidence="15 16">
    <location>
        <position position="137"/>
    </location>
</feature>
<keyword evidence="10 15" id="KW-0220">Diaminopimelate biosynthesis</keyword>
<dbReference type="GO" id="GO:0019877">
    <property type="term" value="P:diaminopimelate biosynthetic process"/>
    <property type="evidence" value="ECO:0007669"/>
    <property type="project" value="UniProtKB-UniRule"/>
</dbReference>
<accession>A0A0J6XGE9</accession>
<keyword evidence="9 15" id="KW-0521">NADP</keyword>
<dbReference type="CDD" id="cd18131">
    <property type="entry name" value="ASADH_C_bac_euk_like"/>
    <property type="match status" value="1"/>
</dbReference>
<dbReference type="Gene3D" id="3.30.360.10">
    <property type="entry name" value="Dihydrodipicolinate Reductase, domain 2"/>
    <property type="match status" value="1"/>
</dbReference>
<evidence type="ECO:0000256" key="2">
    <source>
        <dbReference type="ARBA" id="ARBA00005076"/>
    </source>
</evidence>
<gene>
    <name evidence="15" type="primary">asd</name>
    <name evidence="18" type="ORF">ACS04_30260</name>
</gene>
<comment type="pathway">
    <text evidence="3 15">Amino-acid biosynthesis; L-threonine biosynthesis; L-threonine from L-aspartate: step 2/5.</text>
</comment>
<comment type="caution">
    <text evidence="18">The sequence shown here is derived from an EMBL/GenBank/DDBJ whole genome shotgun (WGS) entry which is preliminary data.</text>
</comment>
<dbReference type="GO" id="GO:0004073">
    <property type="term" value="F:aspartate-semialdehyde dehydrogenase activity"/>
    <property type="evidence" value="ECO:0007669"/>
    <property type="project" value="UniProtKB-UniRule"/>
</dbReference>
<evidence type="ECO:0000256" key="11">
    <source>
        <dbReference type="ARBA" id="ARBA00023002"/>
    </source>
</evidence>
<feature type="binding site" evidence="15">
    <location>
        <position position="106"/>
    </location>
    <ligand>
        <name>phosphate</name>
        <dbReference type="ChEBI" id="CHEBI:43474"/>
    </ligand>
</feature>
<dbReference type="UniPathway" id="UPA00034">
    <property type="reaction ID" value="UER00016"/>
</dbReference>
<feature type="binding site" evidence="15">
    <location>
        <begin position="18"/>
        <end position="21"/>
    </location>
    <ligand>
        <name>NADP(+)</name>
        <dbReference type="ChEBI" id="CHEBI:58349"/>
    </ligand>
</feature>
<name>A0A0J6XGE9_9ACTN</name>
<dbReference type="GO" id="GO:0051287">
    <property type="term" value="F:NAD binding"/>
    <property type="evidence" value="ECO:0007669"/>
    <property type="project" value="InterPro"/>
</dbReference>
<dbReference type="PATRIC" id="fig|66430.4.peg.2370"/>
<feature type="binding site" evidence="15">
    <location>
        <position position="245"/>
    </location>
    <ligand>
        <name>substrate</name>
    </ligand>
</feature>
<dbReference type="EC" id="1.2.1.11" evidence="6 15"/>
<dbReference type="GO" id="GO:0050661">
    <property type="term" value="F:NADP binding"/>
    <property type="evidence" value="ECO:0007669"/>
    <property type="project" value="UniProtKB-UniRule"/>
</dbReference>
<evidence type="ECO:0000313" key="18">
    <source>
        <dbReference type="EMBL" id="KMO94214.1"/>
    </source>
</evidence>
<evidence type="ECO:0000256" key="14">
    <source>
        <dbReference type="ARBA" id="ARBA00047891"/>
    </source>
</evidence>
<proteinExistence type="inferred from homology"/>
<comment type="catalytic activity">
    <reaction evidence="14 15">
        <text>L-aspartate 4-semialdehyde + phosphate + NADP(+) = 4-phospho-L-aspartate + NADPH + H(+)</text>
        <dbReference type="Rhea" id="RHEA:24284"/>
        <dbReference type="ChEBI" id="CHEBI:15378"/>
        <dbReference type="ChEBI" id="CHEBI:43474"/>
        <dbReference type="ChEBI" id="CHEBI:57535"/>
        <dbReference type="ChEBI" id="CHEBI:57783"/>
        <dbReference type="ChEBI" id="CHEBI:58349"/>
        <dbReference type="ChEBI" id="CHEBI:537519"/>
        <dbReference type="EC" id="1.2.1.11"/>
    </reaction>
</comment>
<feature type="binding site" evidence="15">
    <location>
        <begin position="46"/>
        <end position="47"/>
    </location>
    <ligand>
        <name>NADP(+)</name>
        <dbReference type="ChEBI" id="CHEBI:58349"/>
    </ligand>
</feature>
<evidence type="ECO:0000313" key="19">
    <source>
        <dbReference type="Proteomes" id="UP000035932"/>
    </source>
</evidence>
<dbReference type="GO" id="GO:0009089">
    <property type="term" value="P:lysine biosynthetic process via diaminopimelate"/>
    <property type="evidence" value="ECO:0007669"/>
    <property type="project" value="UniProtKB-UniRule"/>
</dbReference>
<dbReference type="NCBIfam" id="TIGR01296">
    <property type="entry name" value="asd_B"/>
    <property type="match status" value="1"/>
</dbReference>
<dbReference type="NCBIfam" id="NF011456">
    <property type="entry name" value="PRK14874.1"/>
    <property type="match status" value="1"/>
</dbReference>
<dbReference type="UniPathway" id="UPA00051">
    <property type="reaction ID" value="UER00464"/>
</dbReference>
<dbReference type="PANTHER" id="PTHR46278:SF2">
    <property type="entry name" value="ASPARTATE-SEMIALDEHYDE DEHYDROGENASE"/>
    <property type="match status" value="1"/>
</dbReference>
<comment type="function">
    <text evidence="15">Catalyzes the NADPH-dependent formation of L-aspartate-semialdehyde (L-ASA) by the reductive dephosphorylation of L-aspartyl-4-phosphate.</text>
</comment>
<evidence type="ECO:0000256" key="5">
    <source>
        <dbReference type="ARBA" id="ARBA00011738"/>
    </source>
</evidence>
<dbReference type="PIRSF" id="PIRSF000148">
    <property type="entry name" value="ASA_dh"/>
    <property type="match status" value="1"/>
</dbReference>
<comment type="pathway">
    <text evidence="1 15">Amino-acid biosynthesis; L-methionine biosynthesis via de novo pathway; L-homoserine from L-aspartate: step 2/3.</text>
</comment>
<evidence type="ECO:0000256" key="13">
    <source>
        <dbReference type="ARBA" id="ARBA00023167"/>
    </source>
</evidence>
<evidence type="ECO:0000256" key="4">
    <source>
        <dbReference type="ARBA" id="ARBA00010584"/>
    </source>
</evidence>
<dbReference type="InterPro" id="IPR000534">
    <property type="entry name" value="Semialdehyde_DH_NAD-bd"/>
</dbReference>
<dbReference type="AlphaFoldDB" id="A0A0J6XGE9"/>
<dbReference type="SUPFAM" id="SSF51735">
    <property type="entry name" value="NAD(P)-binding Rossmann-fold domains"/>
    <property type="match status" value="1"/>
</dbReference>
<keyword evidence="12 15" id="KW-0457">Lysine biosynthesis</keyword>
<keyword evidence="13 15" id="KW-0486">Methionine biosynthesis</keyword>
<evidence type="ECO:0000256" key="15">
    <source>
        <dbReference type="HAMAP-Rule" id="MF_02121"/>
    </source>
</evidence>
<keyword evidence="8 15" id="KW-0791">Threonine biosynthesis</keyword>
<feature type="binding site" evidence="15">
    <location>
        <position position="164"/>
    </location>
    <ligand>
        <name>substrate</name>
    </ligand>
</feature>
<dbReference type="RefSeq" id="WP_048480013.1">
    <property type="nucleotide sequence ID" value="NZ_JBIRUD010000019.1"/>
</dbReference>
<dbReference type="CDD" id="cd02316">
    <property type="entry name" value="VcASADH2_like_N"/>
    <property type="match status" value="1"/>
</dbReference>
<comment type="subunit">
    <text evidence="5 15">Homodimer.</text>
</comment>
<feature type="binding site" evidence="15">
    <location>
        <position position="325"/>
    </location>
    <ligand>
        <name>NADP(+)</name>
        <dbReference type="ChEBI" id="CHEBI:58349"/>
    </ligand>
</feature>
<evidence type="ECO:0000256" key="10">
    <source>
        <dbReference type="ARBA" id="ARBA00022915"/>
    </source>
</evidence>
<dbReference type="UniPathway" id="UPA00050">
    <property type="reaction ID" value="UER00463"/>
</dbReference>
<dbReference type="GO" id="GO:0009088">
    <property type="term" value="P:threonine biosynthetic process"/>
    <property type="evidence" value="ECO:0007669"/>
    <property type="project" value="UniProtKB-UniRule"/>
</dbReference>
<evidence type="ECO:0000256" key="1">
    <source>
        <dbReference type="ARBA" id="ARBA00005021"/>
    </source>
</evidence>
<reference evidence="18 19" key="1">
    <citation type="submission" date="2015-06" db="EMBL/GenBank/DDBJ databases">
        <title>Recapitulation of the evolution of biosynthetic gene clusters reveals hidden chemical diversity on bacterial genomes.</title>
        <authorList>
            <person name="Cruz-Morales P."/>
            <person name="Martinez-Guerrero C."/>
            <person name="Morales-Escalante M.A."/>
            <person name="Yanez-Guerra L.A."/>
            <person name="Kopp J.F."/>
            <person name="Feldmann J."/>
            <person name="Ramos-Aboites H.E."/>
            <person name="Barona-Gomez F."/>
        </authorList>
    </citation>
    <scope>NUCLEOTIDE SEQUENCE [LARGE SCALE GENOMIC DNA]</scope>
    <source>
        <strain evidence="18 19">ATCC 31245</strain>
    </source>
</reference>
<organism evidence="18 19">
    <name type="scientific">Streptomyces roseus</name>
    <dbReference type="NCBI Taxonomy" id="66430"/>
    <lineage>
        <taxon>Bacteria</taxon>
        <taxon>Bacillati</taxon>
        <taxon>Actinomycetota</taxon>
        <taxon>Actinomycetes</taxon>
        <taxon>Kitasatosporales</taxon>
        <taxon>Streptomycetaceae</taxon>
        <taxon>Streptomyces</taxon>
    </lineage>
</organism>
<dbReference type="STRING" id="66430.ACS04_30260"/>
<dbReference type="PANTHER" id="PTHR46278">
    <property type="entry name" value="DEHYDROGENASE, PUTATIVE-RELATED"/>
    <property type="match status" value="1"/>
</dbReference>
<dbReference type="Proteomes" id="UP000035932">
    <property type="component" value="Unassembled WGS sequence"/>
</dbReference>
<dbReference type="InterPro" id="IPR005986">
    <property type="entry name" value="Asp_semialdehyde_DH_beta"/>
</dbReference>
<dbReference type="EMBL" id="LFML01000148">
    <property type="protein sequence ID" value="KMO94214.1"/>
    <property type="molecule type" value="Genomic_DNA"/>
</dbReference>
<dbReference type="Gene3D" id="3.40.50.720">
    <property type="entry name" value="NAD(P)-binding Rossmann-like Domain"/>
    <property type="match status" value="1"/>
</dbReference>
<dbReference type="HAMAP" id="MF_02121">
    <property type="entry name" value="ASADH"/>
    <property type="match status" value="1"/>
</dbReference>
<dbReference type="Pfam" id="PF02774">
    <property type="entry name" value="Semialdhyde_dhC"/>
    <property type="match status" value="1"/>
</dbReference>
<feature type="active site" description="Proton acceptor" evidence="15 16">
    <location>
        <position position="252"/>
    </location>
</feature>
<feature type="binding site" evidence="15">
    <location>
        <begin position="167"/>
        <end position="168"/>
    </location>
    <ligand>
        <name>NADP(+)</name>
        <dbReference type="ChEBI" id="CHEBI:58349"/>
    </ligand>
</feature>
<dbReference type="Pfam" id="PF01118">
    <property type="entry name" value="Semialdhyde_dh"/>
    <property type="match status" value="1"/>
</dbReference>
<evidence type="ECO:0000259" key="17">
    <source>
        <dbReference type="SMART" id="SM00859"/>
    </source>
</evidence>
<keyword evidence="11 15" id="KW-0560">Oxidoreductase</keyword>
<dbReference type="InterPro" id="IPR012080">
    <property type="entry name" value="Asp_semialdehyde_DH"/>
</dbReference>
<evidence type="ECO:0000256" key="16">
    <source>
        <dbReference type="PIRSR" id="PIRSR000148-1"/>
    </source>
</evidence>
<comment type="pathway">
    <text evidence="2 15">Amino-acid biosynthesis; L-lysine biosynthesis via DAP pathway; (S)-tetrahydrodipicolinate from L-aspartate: step 2/4.</text>
</comment>
<evidence type="ECO:0000256" key="12">
    <source>
        <dbReference type="ARBA" id="ARBA00023154"/>
    </source>
</evidence>
<feature type="domain" description="Semialdehyde dehydrogenase NAD-binding" evidence="17">
    <location>
        <begin position="11"/>
        <end position="126"/>
    </location>
</feature>
<dbReference type="OrthoDB" id="9805684at2"/>
<evidence type="ECO:0000256" key="9">
    <source>
        <dbReference type="ARBA" id="ARBA00022857"/>
    </source>
</evidence>
<comment type="similarity">
    <text evidence="4 15">Belongs to the aspartate-semialdehyde dehydrogenase family.</text>
</comment>
<evidence type="ECO:0000256" key="7">
    <source>
        <dbReference type="ARBA" id="ARBA00022605"/>
    </source>
</evidence>
<evidence type="ECO:0000256" key="8">
    <source>
        <dbReference type="ARBA" id="ARBA00022697"/>
    </source>
</evidence>
<dbReference type="InterPro" id="IPR012280">
    <property type="entry name" value="Semialdhyde_DH_dimer_dom"/>
</dbReference>
<evidence type="ECO:0000256" key="6">
    <source>
        <dbReference type="ARBA" id="ARBA00013120"/>
    </source>
</evidence>
<protein>
    <recommendedName>
        <fullName evidence="6 15">Aspartate-semialdehyde dehydrogenase</fullName>
        <shortName evidence="15">ASA dehydrogenase</shortName>
        <shortName evidence="15">ASADH</shortName>
        <ecNumber evidence="6 15">1.2.1.11</ecNumber>
    </recommendedName>
    <alternativeName>
        <fullName evidence="15">Aspartate-beta-semialdehyde dehydrogenase</fullName>
    </alternativeName>
</protein>
<sequence>MTLVTDPAAPRIAIVGATGAVGSTLIELLEERALRHRELHLVASSRSAGRLIPVGGRPYEVQALEDFDFGLVDLAFFSAGTGVSAEWVPGAVAKGALVIDNTNAFRMDPGTPLVVPQVNFRTLDEPPESGIIANPNCSTIPLVRVLQPVERRWGVRQAVVSTYQAASGQGHHGVEELLEGSELALRDPDAELPAERFRPPLAFNVVPFIDVLQDSGFTLEEEKMVRESRKILDLAHLDVTTTCVRVPVVNCHSAAVWIEADAPVDRDELIALLSAQPEVTVHDAENRAAFPTPLEAGHPDHVHVGRVRVSPHNPRGFWLWLVSDNLRVGAALNAVQIAEYVLGRGFLAGGTR</sequence>
<keyword evidence="19" id="KW-1185">Reference proteome</keyword>
<dbReference type="SUPFAM" id="SSF55347">
    <property type="entry name" value="Glyceraldehyde-3-phosphate dehydrogenase-like, C-terminal domain"/>
    <property type="match status" value="1"/>
</dbReference>